<comment type="caution">
    <text evidence="20">The sequence shown here is derived from an EMBL/GenBank/DDBJ whole genome shotgun (WGS) entry which is preliminary data.</text>
</comment>
<reference evidence="20 21" key="1">
    <citation type="submission" date="2015-11" db="EMBL/GenBank/DDBJ databases">
        <title>Butyribacter intestini gen. nov., sp. nov., a butyric acid-producing bacterium of the family Lachnospiraceae isolated from the human faeces.</title>
        <authorList>
            <person name="Zou Y."/>
            <person name="Xue W."/>
            <person name="Luo G."/>
            <person name="Lv M."/>
        </authorList>
    </citation>
    <scope>NUCLEOTIDE SEQUENCE [LARGE SCALE GENOMIC DNA]</scope>
    <source>
        <strain evidence="20 21">ACET-33324</strain>
    </source>
</reference>
<feature type="binding site" evidence="16">
    <location>
        <position position="67"/>
    </location>
    <ligand>
        <name>substrate</name>
    </ligand>
</feature>
<dbReference type="STRING" id="290052.ASU35_02805"/>
<evidence type="ECO:0000256" key="14">
    <source>
        <dbReference type="ARBA" id="ARBA00023264"/>
    </source>
</evidence>
<keyword evidence="5" id="KW-0808">Transferase</keyword>
<keyword evidence="18" id="KW-0460">Magnesium</keyword>
<name>A0A0V8QCN5_9FIRM</name>
<dbReference type="AlphaFoldDB" id="A0A0V8QCN5"/>
<accession>A0A0V8QCN5</accession>
<evidence type="ECO:0000256" key="2">
    <source>
        <dbReference type="ARBA" id="ARBA00005967"/>
    </source>
</evidence>
<feature type="transmembrane region" description="Helical" evidence="19">
    <location>
        <begin position="94"/>
        <end position="119"/>
    </location>
</feature>
<evidence type="ECO:0000256" key="17">
    <source>
        <dbReference type="PIRSR" id="PIRSR600829-3"/>
    </source>
</evidence>
<keyword evidence="4" id="KW-0444">Lipid biosynthesis</keyword>
<dbReference type="InterPro" id="IPR036945">
    <property type="entry name" value="DAGK_sf"/>
</dbReference>
<evidence type="ECO:0000313" key="21">
    <source>
        <dbReference type="Proteomes" id="UP000054874"/>
    </source>
</evidence>
<dbReference type="PANTHER" id="PTHR34299">
    <property type="entry name" value="DIACYLGLYCEROL KINASE"/>
    <property type="match status" value="1"/>
</dbReference>
<evidence type="ECO:0000256" key="16">
    <source>
        <dbReference type="PIRSR" id="PIRSR600829-2"/>
    </source>
</evidence>
<dbReference type="InterPro" id="IPR033717">
    <property type="entry name" value="UDPK"/>
</dbReference>
<dbReference type="GO" id="GO:0046872">
    <property type="term" value="F:metal ion binding"/>
    <property type="evidence" value="ECO:0007669"/>
    <property type="project" value="UniProtKB-KW"/>
</dbReference>
<evidence type="ECO:0000256" key="7">
    <source>
        <dbReference type="ARBA" id="ARBA00022741"/>
    </source>
</evidence>
<feature type="binding site" evidence="18">
    <location>
        <position position="74"/>
    </location>
    <ligand>
        <name>a divalent metal cation</name>
        <dbReference type="ChEBI" id="CHEBI:60240"/>
    </ligand>
</feature>
<sequence length="124" mass="13785">MKKKKQSRRESFYHAFCGISELIRKETNFKIELSCATLALFACGIFQVSRTEVILVILCCMIVLALEAVNTAIEHTVDLVTEEYRELARWAKDVAAGAVLLAAIGAACVGAALFLPYLVEWMKK</sequence>
<evidence type="ECO:0000256" key="3">
    <source>
        <dbReference type="ARBA" id="ARBA00022475"/>
    </source>
</evidence>
<keyword evidence="12 19" id="KW-0472">Membrane</keyword>
<evidence type="ECO:0000256" key="1">
    <source>
        <dbReference type="ARBA" id="ARBA00004651"/>
    </source>
</evidence>
<keyword evidence="6 19" id="KW-0812">Transmembrane</keyword>
<keyword evidence="11" id="KW-0443">Lipid metabolism</keyword>
<keyword evidence="18" id="KW-0479">Metal-binding</keyword>
<feature type="binding site" evidence="17">
    <location>
        <position position="26"/>
    </location>
    <ligand>
        <name>ATP</name>
        <dbReference type="ChEBI" id="CHEBI:30616"/>
    </ligand>
</feature>
<protein>
    <recommendedName>
        <fullName evidence="22">Diacylglycerol kinase</fullName>
    </recommendedName>
</protein>
<evidence type="ECO:0000256" key="6">
    <source>
        <dbReference type="ARBA" id="ARBA00022692"/>
    </source>
</evidence>
<dbReference type="InterPro" id="IPR000829">
    <property type="entry name" value="DAGK"/>
</dbReference>
<dbReference type="RefSeq" id="WP_058353390.1">
    <property type="nucleotide sequence ID" value="NZ_CABMMD010000175.1"/>
</dbReference>
<evidence type="ECO:0000256" key="5">
    <source>
        <dbReference type="ARBA" id="ARBA00022679"/>
    </source>
</evidence>
<dbReference type="Proteomes" id="UP000054874">
    <property type="component" value="Unassembled WGS sequence"/>
</dbReference>
<keyword evidence="7 17" id="KW-0547">Nucleotide-binding</keyword>
<feature type="binding site" evidence="17">
    <location>
        <position position="9"/>
    </location>
    <ligand>
        <name>ATP</name>
        <dbReference type="ChEBI" id="CHEBI:30616"/>
    </ligand>
</feature>
<evidence type="ECO:0000256" key="13">
    <source>
        <dbReference type="ARBA" id="ARBA00023209"/>
    </source>
</evidence>
<keyword evidence="9 17" id="KW-0067">ATP-binding</keyword>
<keyword evidence="21" id="KW-1185">Reference proteome</keyword>
<dbReference type="Gene3D" id="1.10.287.3610">
    <property type="match status" value="1"/>
</dbReference>
<keyword evidence="10 19" id="KW-1133">Transmembrane helix</keyword>
<keyword evidence="14" id="KW-1208">Phospholipid metabolism</keyword>
<evidence type="ECO:0000256" key="19">
    <source>
        <dbReference type="SAM" id="Phobius"/>
    </source>
</evidence>
<dbReference type="CDD" id="cd14265">
    <property type="entry name" value="UDPK_IM_like"/>
    <property type="match status" value="1"/>
</dbReference>
<evidence type="ECO:0000256" key="11">
    <source>
        <dbReference type="ARBA" id="ARBA00023098"/>
    </source>
</evidence>
<evidence type="ECO:0000313" key="20">
    <source>
        <dbReference type="EMBL" id="KSV58349.1"/>
    </source>
</evidence>
<organism evidence="20 21">
    <name type="scientific">Acetivibrio ethanolgignens</name>
    <dbReference type="NCBI Taxonomy" id="290052"/>
    <lineage>
        <taxon>Bacteria</taxon>
        <taxon>Bacillati</taxon>
        <taxon>Bacillota</taxon>
        <taxon>Clostridia</taxon>
        <taxon>Eubacteriales</taxon>
        <taxon>Oscillospiraceae</taxon>
        <taxon>Acetivibrio</taxon>
    </lineage>
</organism>
<evidence type="ECO:0008006" key="22">
    <source>
        <dbReference type="Google" id="ProtNLM"/>
    </source>
</evidence>
<feature type="transmembrane region" description="Helical" evidence="19">
    <location>
        <begin position="54"/>
        <end position="73"/>
    </location>
</feature>
<dbReference type="GO" id="GO:0005524">
    <property type="term" value="F:ATP binding"/>
    <property type="evidence" value="ECO:0007669"/>
    <property type="project" value="UniProtKB-KW"/>
</dbReference>
<dbReference type="GO" id="GO:0016301">
    <property type="term" value="F:kinase activity"/>
    <property type="evidence" value="ECO:0007669"/>
    <property type="project" value="UniProtKB-KW"/>
</dbReference>
<dbReference type="PROSITE" id="PS01069">
    <property type="entry name" value="DAGK_PROKAR"/>
    <property type="match status" value="1"/>
</dbReference>
<evidence type="ECO:0000256" key="9">
    <source>
        <dbReference type="ARBA" id="ARBA00022840"/>
    </source>
</evidence>
<feature type="active site" description="Proton acceptor" evidence="15">
    <location>
        <position position="67"/>
    </location>
</feature>
<evidence type="ECO:0000256" key="4">
    <source>
        <dbReference type="ARBA" id="ARBA00022516"/>
    </source>
</evidence>
<feature type="binding site" evidence="17">
    <location>
        <position position="74"/>
    </location>
    <ligand>
        <name>ATP</name>
        <dbReference type="ChEBI" id="CHEBI:30616"/>
    </ligand>
</feature>
<evidence type="ECO:0000256" key="15">
    <source>
        <dbReference type="PIRSR" id="PIRSR600829-1"/>
    </source>
</evidence>
<gene>
    <name evidence="20" type="ORF">ASU35_02805</name>
</gene>
<proteinExistence type="inferred from homology"/>
<evidence type="ECO:0000256" key="12">
    <source>
        <dbReference type="ARBA" id="ARBA00023136"/>
    </source>
</evidence>
<keyword evidence="3" id="KW-1003">Cell membrane</keyword>
<feature type="binding site" evidence="18">
    <location>
        <position position="26"/>
    </location>
    <ligand>
        <name>a divalent metal cation</name>
        <dbReference type="ChEBI" id="CHEBI:60240"/>
    </ligand>
</feature>
<comment type="subcellular location">
    <subcellularLocation>
        <location evidence="1">Cell membrane</location>
        <topology evidence="1">Multi-pass membrane protein</topology>
    </subcellularLocation>
</comment>
<feature type="binding site" evidence="16">
    <location>
        <position position="9"/>
    </location>
    <ligand>
        <name>substrate</name>
    </ligand>
</feature>
<dbReference type="Pfam" id="PF01219">
    <property type="entry name" value="DAGK_prokar"/>
    <property type="match status" value="1"/>
</dbReference>
<keyword evidence="13" id="KW-0594">Phospholipid biosynthesis</keyword>
<dbReference type="GO" id="GO:0005886">
    <property type="term" value="C:plasma membrane"/>
    <property type="evidence" value="ECO:0007669"/>
    <property type="project" value="UniProtKB-SubCell"/>
</dbReference>
<comment type="cofactor">
    <cofactor evidence="18">
        <name>Mg(2+)</name>
        <dbReference type="ChEBI" id="CHEBI:18420"/>
    </cofactor>
    <text evidence="18">Mn(2+), Zn(2+), Cd(2+) and Co(2+) support activity to lesser extents.</text>
</comment>
<evidence type="ECO:0000256" key="18">
    <source>
        <dbReference type="PIRSR" id="PIRSR600829-4"/>
    </source>
</evidence>
<comment type="similarity">
    <text evidence="2">Belongs to the bacterial diacylglycerol kinase family.</text>
</comment>
<evidence type="ECO:0000256" key="8">
    <source>
        <dbReference type="ARBA" id="ARBA00022777"/>
    </source>
</evidence>
<feature type="binding site" evidence="17">
    <location>
        <begin position="92"/>
        <end position="93"/>
    </location>
    <ligand>
        <name>ATP</name>
        <dbReference type="ChEBI" id="CHEBI:30616"/>
    </ligand>
</feature>
<keyword evidence="8" id="KW-0418">Kinase</keyword>
<evidence type="ECO:0000256" key="10">
    <source>
        <dbReference type="ARBA" id="ARBA00022989"/>
    </source>
</evidence>
<dbReference type="GO" id="GO:0008654">
    <property type="term" value="P:phospholipid biosynthetic process"/>
    <property type="evidence" value="ECO:0007669"/>
    <property type="project" value="UniProtKB-KW"/>
</dbReference>
<dbReference type="EMBL" id="LNAM01000175">
    <property type="protein sequence ID" value="KSV58349.1"/>
    <property type="molecule type" value="Genomic_DNA"/>
</dbReference>
<dbReference type="PANTHER" id="PTHR34299:SF1">
    <property type="entry name" value="DIACYLGLYCEROL KINASE"/>
    <property type="match status" value="1"/>
</dbReference>